<dbReference type="CDD" id="cd01012">
    <property type="entry name" value="YcaC_related"/>
    <property type="match status" value="1"/>
</dbReference>
<dbReference type="GO" id="GO:0016787">
    <property type="term" value="F:hydrolase activity"/>
    <property type="evidence" value="ECO:0007669"/>
    <property type="project" value="UniProtKB-KW"/>
</dbReference>
<dbReference type="Pfam" id="PF00857">
    <property type="entry name" value="Isochorismatase"/>
    <property type="match status" value="1"/>
</dbReference>
<sequence length="212" mass="23325">MASEPIRDPAKDHLLTPQNAAFVIIDYQPVQVNSIASMDRQLLVNNIVGASRAAVAYKLPIVHSTVNVKTGLNKPPIPQLQKVLGDFPTYDRTTINSWEDVEFREAVKATGRKKLIMTALWTEACLTFPALDALKEGYEVYVVADAVGGTSVAAHEAALRRIEQAGGKMISVPQLFCELQRDWSRSETVPAFMDLFIQTGGTAGIQFSYDRT</sequence>
<dbReference type="InterPro" id="IPR000868">
    <property type="entry name" value="Isochorismatase-like_dom"/>
</dbReference>
<dbReference type="SUPFAM" id="SSF52499">
    <property type="entry name" value="Isochorismatase-like hydrolases"/>
    <property type="match status" value="1"/>
</dbReference>
<feature type="domain" description="Isochorismatase-like" evidence="1">
    <location>
        <begin position="21"/>
        <end position="172"/>
    </location>
</feature>
<reference evidence="2" key="1">
    <citation type="submission" date="2016-09" db="EMBL/GenBank/DDBJ databases">
        <authorList>
            <person name="Capua I."/>
            <person name="De Benedictis P."/>
            <person name="Joannis T."/>
            <person name="Lombin L.H."/>
            <person name="Cattoli G."/>
        </authorList>
    </citation>
    <scope>NUCLEOTIDE SEQUENCE</scope>
    <source>
        <strain evidence="2">B9</strain>
    </source>
</reference>
<dbReference type="InterPro" id="IPR053152">
    <property type="entry name" value="Hydrolase_YcaC-like"/>
</dbReference>
<dbReference type="PANTHER" id="PTHR43559">
    <property type="entry name" value="HYDROLASE YCAC-RELATED"/>
    <property type="match status" value="1"/>
</dbReference>
<evidence type="ECO:0000259" key="1">
    <source>
        <dbReference type="Pfam" id="PF00857"/>
    </source>
</evidence>
<dbReference type="Gene3D" id="3.40.50.850">
    <property type="entry name" value="Isochorismatase-like"/>
    <property type="match status" value="1"/>
</dbReference>
<dbReference type="PANTHER" id="PTHR43559:SF1">
    <property type="entry name" value="HYDROLASE"/>
    <property type="match status" value="1"/>
</dbReference>
<keyword evidence="2" id="KW-0378">Hydrolase</keyword>
<dbReference type="InterPro" id="IPR036380">
    <property type="entry name" value="Isochorismatase-like_sf"/>
</dbReference>
<name>A0A1K0J760_CUPNE</name>
<dbReference type="AlphaFoldDB" id="A0A1K0J760"/>
<dbReference type="EMBL" id="FMSH01000129">
    <property type="protein sequence ID" value="SCU74927.1"/>
    <property type="molecule type" value="Genomic_DNA"/>
</dbReference>
<accession>A0A1K0J760</accession>
<protein>
    <submittedName>
        <fullName evidence="2">Putative isochorismatase hydrolase</fullName>
    </submittedName>
</protein>
<dbReference type="RefSeq" id="WP_035827404.1">
    <property type="nucleotide sequence ID" value="NZ_CAXUOZ020000004.1"/>
</dbReference>
<evidence type="ECO:0000313" key="2">
    <source>
        <dbReference type="EMBL" id="SCU74927.1"/>
    </source>
</evidence>
<organism evidence="2">
    <name type="scientific">Cupriavidus necator</name>
    <name type="common">Alcaligenes eutrophus</name>
    <name type="synonym">Ralstonia eutropha</name>
    <dbReference type="NCBI Taxonomy" id="106590"/>
    <lineage>
        <taxon>Bacteria</taxon>
        <taxon>Pseudomonadati</taxon>
        <taxon>Pseudomonadota</taxon>
        <taxon>Betaproteobacteria</taxon>
        <taxon>Burkholderiales</taxon>
        <taxon>Burkholderiaceae</taxon>
        <taxon>Cupriavidus</taxon>
    </lineage>
</organism>
<proteinExistence type="predicted"/>
<gene>
    <name evidence="2" type="ORF">CNECB9_2140005</name>
</gene>